<accession>A0A6G0Z6S2</accession>
<proteinExistence type="predicted"/>
<keyword evidence="3" id="KW-1185">Reference proteome</keyword>
<evidence type="ECO:0000313" key="3">
    <source>
        <dbReference type="Proteomes" id="UP000478052"/>
    </source>
</evidence>
<evidence type="ECO:0000256" key="1">
    <source>
        <dbReference type="SAM" id="MobiDB-lite"/>
    </source>
</evidence>
<dbReference type="EMBL" id="VUJU01001193">
    <property type="protein sequence ID" value="KAF0766430.1"/>
    <property type="molecule type" value="Genomic_DNA"/>
</dbReference>
<gene>
    <name evidence="2" type="ORF">FWK35_00020154</name>
</gene>
<dbReference type="Proteomes" id="UP000478052">
    <property type="component" value="Unassembled WGS sequence"/>
</dbReference>
<organism evidence="2 3">
    <name type="scientific">Aphis craccivora</name>
    <name type="common">Cowpea aphid</name>
    <dbReference type="NCBI Taxonomy" id="307492"/>
    <lineage>
        <taxon>Eukaryota</taxon>
        <taxon>Metazoa</taxon>
        <taxon>Ecdysozoa</taxon>
        <taxon>Arthropoda</taxon>
        <taxon>Hexapoda</taxon>
        <taxon>Insecta</taxon>
        <taxon>Pterygota</taxon>
        <taxon>Neoptera</taxon>
        <taxon>Paraneoptera</taxon>
        <taxon>Hemiptera</taxon>
        <taxon>Sternorrhyncha</taxon>
        <taxon>Aphidomorpha</taxon>
        <taxon>Aphidoidea</taxon>
        <taxon>Aphididae</taxon>
        <taxon>Aphidini</taxon>
        <taxon>Aphis</taxon>
        <taxon>Aphis</taxon>
    </lineage>
</organism>
<feature type="region of interest" description="Disordered" evidence="1">
    <location>
        <begin position="1"/>
        <end position="20"/>
    </location>
</feature>
<name>A0A6G0Z6S2_APHCR</name>
<protein>
    <submittedName>
        <fullName evidence="2">Uncharacterized protein</fullName>
    </submittedName>
</protein>
<evidence type="ECO:0000313" key="2">
    <source>
        <dbReference type="EMBL" id="KAF0766430.1"/>
    </source>
</evidence>
<sequence length="80" mass="9168">MKCAKNNGNLRSNRPITRTGASGHRYIRYGQRVPSNSITIFCIYNDVITHAGISVYAVCAYYVYFKYVSSFDLGYVTERR</sequence>
<dbReference type="AlphaFoldDB" id="A0A6G0Z6S2"/>
<comment type="caution">
    <text evidence="2">The sequence shown here is derived from an EMBL/GenBank/DDBJ whole genome shotgun (WGS) entry which is preliminary data.</text>
</comment>
<reference evidence="2 3" key="1">
    <citation type="submission" date="2019-08" db="EMBL/GenBank/DDBJ databases">
        <title>Whole genome of Aphis craccivora.</title>
        <authorList>
            <person name="Voronova N.V."/>
            <person name="Shulinski R.S."/>
            <person name="Bandarenka Y.V."/>
            <person name="Zhorov D.G."/>
            <person name="Warner D."/>
        </authorList>
    </citation>
    <scope>NUCLEOTIDE SEQUENCE [LARGE SCALE GENOMIC DNA]</scope>
    <source>
        <strain evidence="2">180601</strain>
        <tissue evidence="2">Whole Body</tissue>
    </source>
</reference>